<evidence type="ECO:0000313" key="1">
    <source>
        <dbReference type="EMBL" id="OSY36203.1"/>
    </source>
</evidence>
<dbReference type="GeneID" id="90928945"/>
<organism evidence="1 2">
    <name type="scientific">Streptomyces platensis</name>
    <dbReference type="NCBI Taxonomy" id="58346"/>
    <lineage>
        <taxon>Bacteria</taxon>
        <taxon>Bacillati</taxon>
        <taxon>Actinomycetota</taxon>
        <taxon>Actinomycetes</taxon>
        <taxon>Kitasatosporales</taxon>
        <taxon>Streptomycetaceae</taxon>
        <taxon>Streptomyces</taxon>
    </lineage>
</organism>
<evidence type="ECO:0000313" key="2">
    <source>
        <dbReference type="Proteomes" id="UP000194225"/>
    </source>
</evidence>
<accession>A0ABX3XM66</accession>
<keyword evidence="2" id="KW-1185">Reference proteome</keyword>
<proteinExistence type="predicted"/>
<reference evidence="1 2" key="1">
    <citation type="submission" date="2016-09" db="EMBL/GenBank/DDBJ databases">
        <title>Streptomyces platensis DSM40041, a candidate organism with high potential of specific P450 cytochromes.</title>
        <authorList>
            <person name="Grumaz C."/>
            <person name="Vainshtein Y."/>
            <person name="Kirstahler P."/>
            <person name="Sohn K."/>
        </authorList>
    </citation>
    <scope>NUCLEOTIDE SEQUENCE [LARGE SCALE GENOMIC DNA]</scope>
    <source>
        <strain evidence="1 2">DSM 40041</strain>
    </source>
</reference>
<comment type="caution">
    <text evidence="1">The sequence shown here is derived from an EMBL/GenBank/DDBJ whole genome shotgun (WGS) entry which is preliminary data.</text>
</comment>
<gene>
    <name evidence="1" type="ORF">BG653_06895</name>
</gene>
<dbReference type="SUPFAM" id="SSF52317">
    <property type="entry name" value="Class I glutamine amidotransferase-like"/>
    <property type="match status" value="1"/>
</dbReference>
<evidence type="ECO:0008006" key="3">
    <source>
        <dbReference type="Google" id="ProtNLM"/>
    </source>
</evidence>
<dbReference type="RefSeq" id="WP_158092704.1">
    <property type="nucleotide sequence ID" value="NZ_BAABSS010000019.1"/>
</dbReference>
<protein>
    <recommendedName>
        <fullName evidence="3">DJ-1/PfpI domain-containing protein</fullName>
    </recommendedName>
</protein>
<dbReference type="Proteomes" id="UP000194225">
    <property type="component" value="Unassembled WGS sequence"/>
</dbReference>
<name>A0ABX3XM66_STRPT</name>
<sequence length="57" mass="6058">MIDARVVDDGNLVTAGGVTSGIDPALWMITRECGASLATGVESVMEYEQRGVVWRSS</sequence>
<dbReference type="InterPro" id="IPR029062">
    <property type="entry name" value="Class_I_gatase-like"/>
</dbReference>
<dbReference type="EMBL" id="MIGA01000080">
    <property type="protein sequence ID" value="OSY36203.1"/>
    <property type="molecule type" value="Genomic_DNA"/>
</dbReference>
<dbReference type="Gene3D" id="3.40.50.880">
    <property type="match status" value="1"/>
</dbReference>